<dbReference type="InterPro" id="IPR003661">
    <property type="entry name" value="HisK_dim/P_dom"/>
</dbReference>
<dbReference type="SMART" id="SM00387">
    <property type="entry name" value="HATPase_c"/>
    <property type="match status" value="1"/>
</dbReference>
<dbReference type="PROSITE" id="PS50885">
    <property type="entry name" value="HAMP"/>
    <property type="match status" value="1"/>
</dbReference>
<evidence type="ECO:0000256" key="4">
    <source>
        <dbReference type="ARBA" id="ARBA00022475"/>
    </source>
</evidence>
<dbReference type="PANTHER" id="PTHR45528">
    <property type="entry name" value="SENSOR HISTIDINE KINASE CPXA"/>
    <property type="match status" value="1"/>
</dbReference>
<accession>A0A1M6X5F1</accession>
<dbReference type="Gene3D" id="3.30.565.10">
    <property type="entry name" value="Histidine kinase-like ATPase, C-terminal domain"/>
    <property type="match status" value="1"/>
</dbReference>
<dbReference type="EC" id="2.7.13.3" evidence="3"/>
<protein>
    <recommendedName>
        <fullName evidence="3">histidine kinase</fullName>
        <ecNumber evidence="3">2.7.13.3</ecNumber>
    </recommendedName>
</protein>
<keyword evidence="11 15" id="KW-1133">Transmembrane helix</keyword>
<evidence type="ECO:0000256" key="11">
    <source>
        <dbReference type="ARBA" id="ARBA00022989"/>
    </source>
</evidence>
<feature type="transmembrane region" description="Helical" evidence="15">
    <location>
        <begin position="177"/>
        <end position="200"/>
    </location>
</feature>
<dbReference type="RefSeq" id="WP_072917660.1">
    <property type="nucleotide sequence ID" value="NZ_FRAR01000039.1"/>
</dbReference>
<dbReference type="Proteomes" id="UP000183997">
    <property type="component" value="Unassembled WGS sequence"/>
</dbReference>
<dbReference type="SUPFAM" id="SSF158472">
    <property type="entry name" value="HAMP domain-like"/>
    <property type="match status" value="1"/>
</dbReference>
<feature type="coiled-coil region" evidence="14">
    <location>
        <begin position="288"/>
        <end position="319"/>
    </location>
</feature>
<dbReference type="Pfam" id="PF00512">
    <property type="entry name" value="HisKA"/>
    <property type="match status" value="1"/>
</dbReference>
<dbReference type="InterPro" id="IPR036097">
    <property type="entry name" value="HisK_dim/P_sf"/>
</dbReference>
<dbReference type="GO" id="GO:0005886">
    <property type="term" value="C:plasma membrane"/>
    <property type="evidence" value="ECO:0007669"/>
    <property type="project" value="UniProtKB-SubCell"/>
</dbReference>
<dbReference type="PRINTS" id="PR00344">
    <property type="entry name" value="BCTRLSENSOR"/>
</dbReference>
<keyword evidence="8" id="KW-0547">Nucleotide-binding</keyword>
<dbReference type="Gene3D" id="1.10.287.130">
    <property type="match status" value="1"/>
</dbReference>
<feature type="domain" description="Histidine kinase" evidence="16">
    <location>
        <begin position="265"/>
        <end position="483"/>
    </location>
</feature>
<evidence type="ECO:0000256" key="1">
    <source>
        <dbReference type="ARBA" id="ARBA00000085"/>
    </source>
</evidence>
<keyword evidence="12" id="KW-0902">Two-component regulatory system</keyword>
<dbReference type="Pfam" id="PF02518">
    <property type="entry name" value="HATPase_c"/>
    <property type="match status" value="1"/>
</dbReference>
<dbReference type="InterPro" id="IPR004358">
    <property type="entry name" value="Sig_transdc_His_kin-like_C"/>
</dbReference>
<dbReference type="SUPFAM" id="SSF55874">
    <property type="entry name" value="ATPase domain of HSP90 chaperone/DNA topoisomerase II/histidine kinase"/>
    <property type="match status" value="1"/>
</dbReference>
<evidence type="ECO:0000256" key="7">
    <source>
        <dbReference type="ARBA" id="ARBA00022692"/>
    </source>
</evidence>
<evidence type="ECO:0000256" key="5">
    <source>
        <dbReference type="ARBA" id="ARBA00022553"/>
    </source>
</evidence>
<evidence type="ECO:0000256" key="15">
    <source>
        <dbReference type="SAM" id="Phobius"/>
    </source>
</evidence>
<evidence type="ECO:0000313" key="19">
    <source>
        <dbReference type="Proteomes" id="UP000183997"/>
    </source>
</evidence>
<dbReference type="FunFam" id="3.30.565.10:FF:000006">
    <property type="entry name" value="Sensor histidine kinase WalK"/>
    <property type="match status" value="1"/>
</dbReference>
<dbReference type="GO" id="GO:0000155">
    <property type="term" value="F:phosphorelay sensor kinase activity"/>
    <property type="evidence" value="ECO:0007669"/>
    <property type="project" value="InterPro"/>
</dbReference>
<dbReference type="SUPFAM" id="SSF47384">
    <property type="entry name" value="Homodimeric domain of signal transducing histidine kinase"/>
    <property type="match status" value="1"/>
</dbReference>
<dbReference type="SMART" id="SM00388">
    <property type="entry name" value="HisKA"/>
    <property type="match status" value="1"/>
</dbReference>
<evidence type="ECO:0000256" key="2">
    <source>
        <dbReference type="ARBA" id="ARBA00004651"/>
    </source>
</evidence>
<keyword evidence="7 15" id="KW-0812">Transmembrane</keyword>
<sequence>MKINNIVTKLWVIMTILVLVVIGVAGAAQTSFMEGLYYDQQAKQLQSLGKKVANVARAEHDPATLDQKIALIAELYEANVMILDEKGIVINCQGMGISTKNLPMDMNNPHHGPLTEADLEKLYQGQVVVDRGNNPYFKTDVLSVGMPFTDPHNLKRAVMIHAPLKPLADELKRLQMLAVYTAVGGIVLAALLSLFFSRLISKPLVKMNKAALAMASGNYQQRVDIQTKDEIGLLADSLNTLASRLQEKINQLERQEQIRREFVTNVAHEIKTPLAVMQGFTETMIDGLVKTEQERDEYLQNILEEINRLKRLVNEVLDLKRMEEGHFDFDQEPCDLREIINRVERKLTQLAAEKGIQLEINIEKKLPAVNCNSDRIERVLINLIANAIRHTPPGGKISLAVTTKANQVHLRVSDTGEGIAPEDLPMIWERFYKGDKSRTRVPGGTGLGLAIVKRIVEGHGGQINVESKLNEGTTFNVLLPVNRCSIK</sequence>
<dbReference type="Gene3D" id="6.10.340.10">
    <property type="match status" value="1"/>
</dbReference>
<evidence type="ECO:0000259" key="16">
    <source>
        <dbReference type="PROSITE" id="PS50109"/>
    </source>
</evidence>
<dbReference type="SMART" id="SM00304">
    <property type="entry name" value="HAMP"/>
    <property type="match status" value="1"/>
</dbReference>
<keyword evidence="13 15" id="KW-0472">Membrane</keyword>
<keyword evidence="6" id="KW-0808">Transferase</keyword>
<gene>
    <name evidence="18" type="ORF">SAMN02745123_03911</name>
</gene>
<evidence type="ECO:0000256" key="3">
    <source>
        <dbReference type="ARBA" id="ARBA00012438"/>
    </source>
</evidence>
<keyword evidence="9 18" id="KW-0418">Kinase</keyword>
<dbReference type="InterPro" id="IPR050398">
    <property type="entry name" value="HssS/ArlS-like"/>
</dbReference>
<dbReference type="InterPro" id="IPR036890">
    <property type="entry name" value="HATPase_C_sf"/>
</dbReference>
<evidence type="ECO:0000259" key="17">
    <source>
        <dbReference type="PROSITE" id="PS50885"/>
    </source>
</evidence>
<keyword evidence="5" id="KW-0597">Phosphoprotein</keyword>
<dbReference type="Pfam" id="PF00672">
    <property type="entry name" value="HAMP"/>
    <property type="match status" value="1"/>
</dbReference>
<dbReference type="InterPro" id="IPR005467">
    <property type="entry name" value="His_kinase_dom"/>
</dbReference>
<dbReference type="GO" id="GO:0005524">
    <property type="term" value="F:ATP binding"/>
    <property type="evidence" value="ECO:0007669"/>
    <property type="project" value="UniProtKB-KW"/>
</dbReference>
<dbReference type="PROSITE" id="PS50109">
    <property type="entry name" value="HIS_KIN"/>
    <property type="match status" value="1"/>
</dbReference>
<evidence type="ECO:0000256" key="8">
    <source>
        <dbReference type="ARBA" id="ARBA00022741"/>
    </source>
</evidence>
<dbReference type="CDD" id="cd00075">
    <property type="entry name" value="HATPase"/>
    <property type="match status" value="1"/>
</dbReference>
<keyword evidence="14" id="KW-0175">Coiled coil</keyword>
<dbReference type="InterPro" id="IPR003594">
    <property type="entry name" value="HATPase_dom"/>
</dbReference>
<dbReference type="PANTHER" id="PTHR45528:SF1">
    <property type="entry name" value="SENSOR HISTIDINE KINASE CPXA"/>
    <property type="match status" value="1"/>
</dbReference>
<evidence type="ECO:0000256" key="6">
    <source>
        <dbReference type="ARBA" id="ARBA00022679"/>
    </source>
</evidence>
<evidence type="ECO:0000256" key="13">
    <source>
        <dbReference type="ARBA" id="ARBA00023136"/>
    </source>
</evidence>
<evidence type="ECO:0000313" key="18">
    <source>
        <dbReference type="EMBL" id="SHL01220.1"/>
    </source>
</evidence>
<dbReference type="OrthoDB" id="112712at2"/>
<evidence type="ECO:0000256" key="10">
    <source>
        <dbReference type="ARBA" id="ARBA00022840"/>
    </source>
</evidence>
<keyword evidence="4" id="KW-1003">Cell membrane</keyword>
<comment type="catalytic activity">
    <reaction evidence="1">
        <text>ATP + protein L-histidine = ADP + protein N-phospho-L-histidine.</text>
        <dbReference type="EC" id="2.7.13.3"/>
    </reaction>
</comment>
<dbReference type="FunFam" id="1.10.287.130:FF:000001">
    <property type="entry name" value="Two-component sensor histidine kinase"/>
    <property type="match status" value="1"/>
</dbReference>
<dbReference type="EMBL" id="FRAR01000039">
    <property type="protein sequence ID" value="SHL01220.1"/>
    <property type="molecule type" value="Genomic_DNA"/>
</dbReference>
<dbReference type="CDD" id="cd00082">
    <property type="entry name" value="HisKA"/>
    <property type="match status" value="1"/>
</dbReference>
<feature type="domain" description="HAMP" evidence="17">
    <location>
        <begin position="198"/>
        <end position="250"/>
    </location>
</feature>
<organism evidence="18 19">
    <name type="scientific">Desulforamulus aeronauticus DSM 10349</name>
    <dbReference type="NCBI Taxonomy" id="1121421"/>
    <lineage>
        <taxon>Bacteria</taxon>
        <taxon>Bacillati</taxon>
        <taxon>Bacillota</taxon>
        <taxon>Clostridia</taxon>
        <taxon>Eubacteriales</taxon>
        <taxon>Peptococcaceae</taxon>
        <taxon>Desulforamulus</taxon>
    </lineage>
</organism>
<proteinExistence type="predicted"/>
<dbReference type="InterPro" id="IPR003660">
    <property type="entry name" value="HAMP_dom"/>
</dbReference>
<reference evidence="19" key="1">
    <citation type="submission" date="2016-11" db="EMBL/GenBank/DDBJ databases">
        <authorList>
            <person name="Varghese N."/>
            <person name="Submissions S."/>
        </authorList>
    </citation>
    <scope>NUCLEOTIDE SEQUENCE [LARGE SCALE GENOMIC DNA]</scope>
    <source>
        <strain evidence="19">DSM 10349</strain>
    </source>
</reference>
<evidence type="ECO:0000256" key="14">
    <source>
        <dbReference type="SAM" id="Coils"/>
    </source>
</evidence>
<dbReference type="STRING" id="1121421.SAMN02745123_03911"/>
<keyword evidence="19" id="KW-1185">Reference proteome</keyword>
<dbReference type="AlphaFoldDB" id="A0A1M6X5F1"/>
<evidence type="ECO:0000256" key="12">
    <source>
        <dbReference type="ARBA" id="ARBA00023012"/>
    </source>
</evidence>
<comment type="subcellular location">
    <subcellularLocation>
        <location evidence="2">Cell membrane</location>
        <topology evidence="2">Multi-pass membrane protein</topology>
    </subcellularLocation>
</comment>
<dbReference type="CDD" id="cd06225">
    <property type="entry name" value="HAMP"/>
    <property type="match status" value="1"/>
</dbReference>
<keyword evidence="10" id="KW-0067">ATP-binding</keyword>
<name>A0A1M6X5F1_9FIRM</name>
<evidence type="ECO:0000256" key="9">
    <source>
        <dbReference type="ARBA" id="ARBA00022777"/>
    </source>
</evidence>